<evidence type="ECO:0000313" key="2">
    <source>
        <dbReference type="Proteomes" id="UP000815325"/>
    </source>
</evidence>
<accession>A0ABQ7G9G8</accession>
<protein>
    <submittedName>
        <fullName evidence="1">Uncharacterized protein</fullName>
    </submittedName>
</protein>
<evidence type="ECO:0000313" key="1">
    <source>
        <dbReference type="EMBL" id="KAF5831205.1"/>
    </source>
</evidence>
<dbReference type="Proteomes" id="UP000815325">
    <property type="component" value="Unassembled WGS sequence"/>
</dbReference>
<keyword evidence="2" id="KW-1185">Reference proteome</keyword>
<dbReference type="Gene3D" id="3.40.50.1000">
    <property type="entry name" value="HAD superfamily/HAD-like"/>
    <property type="match status" value="1"/>
</dbReference>
<proteinExistence type="predicted"/>
<dbReference type="SUPFAM" id="SSF56784">
    <property type="entry name" value="HAD-like"/>
    <property type="match status" value="1"/>
</dbReference>
<dbReference type="Gene3D" id="1.10.150.240">
    <property type="entry name" value="Putative phosphatase, domain 2"/>
    <property type="match status" value="1"/>
</dbReference>
<name>A0ABQ7G9G8_DUNSA</name>
<sequence length="346" mass="38198">MQLMRGCLPNSKPLPAASPKISALRGNAWRIAQRPSVHPGISTAGKRSVKAHAAPSDAFILDFDGVLLDSEREVTASAFAACKQRWPHIFGSLSAEDQQRIADGMRAVRPVLIKGYESMVMARILAEDGPKAVDSILADWPQLQVERLAQWNEKAEELTSQYENLRNEEMKKPEWQALQQPYAGVKDALASCPYPYYIATSKAAHRVSPLLAACFGVDAPPDSPRLFASLLPPDQAKADALEQILQRPLIKESGATVHFIDDRLETLKHAAARPSLSNMKFYLASWGYNTQAEREEAANMKNIRVIGLPAFSELLRFGLVMNVDDGCEPTEEEKGYGNPSRVSDEE</sequence>
<dbReference type="InterPro" id="IPR023214">
    <property type="entry name" value="HAD_sf"/>
</dbReference>
<dbReference type="InterPro" id="IPR036412">
    <property type="entry name" value="HAD-like_sf"/>
</dbReference>
<comment type="caution">
    <text evidence="1">The sequence shown here is derived from an EMBL/GenBank/DDBJ whole genome shotgun (WGS) entry which is preliminary data.</text>
</comment>
<organism evidence="1 2">
    <name type="scientific">Dunaliella salina</name>
    <name type="common">Green alga</name>
    <name type="synonym">Protococcus salinus</name>
    <dbReference type="NCBI Taxonomy" id="3046"/>
    <lineage>
        <taxon>Eukaryota</taxon>
        <taxon>Viridiplantae</taxon>
        <taxon>Chlorophyta</taxon>
        <taxon>core chlorophytes</taxon>
        <taxon>Chlorophyceae</taxon>
        <taxon>CS clade</taxon>
        <taxon>Chlamydomonadales</taxon>
        <taxon>Dunaliellaceae</taxon>
        <taxon>Dunaliella</taxon>
    </lineage>
</organism>
<gene>
    <name evidence="1" type="ORF">DUNSADRAFT_13463</name>
</gene>
<reference evidence="1" key="1">
    <citation type="submission" date="2017-08" db="EMBL/GenBank/DDBJ databases">
        <authorList>
            <person name="Polle J.E."/>
            <person name="Barry K."/>
            <person name="Cushman J."/>
            <person name="Schmutz J."/>
            <person name="Tran D."/>
            <person name="Hathwaick L.T."/>
            <person name="Yim W.C."/>
            <person name="Jenkins J."/>
            <person name="Mckie-Krisberg Z.M."/>
            <person name="Prochnik S."/>
            <person name="Lindquist E."/>
            <person name="Dockter R.B."/>
            <person name="Adam C."/>
            <person name="Molina H."/>
            <person name="Bunkerborg J."/>
            <person name="Jin E."/>
            <person name="Buchheim M."/>
            <person name="Magnuson J."/>
        </authorList>
    </citation>
    <scope>NUCLEOTIDE SEQUENCE</scope>
    <source>
        <strain evidence="1">CCAP 19/18</strain>
    </source>
</reference>
<dbReference type="EMBL" id="MU069967">
    <property type="protein sequence ID" value="KAF5831205.1"/>
    <property type="molecule type" value="Genomic_DNA"/>
</dbReference>
<dbReference type="InterPro" id="IPR023198">
    <property type="entry name" value="PGP-like_dom2"/>
</dbReference>